<organism evidence="1 2">
    <name type="scientific">Methylobacterium radiotolerans</name>
    <dbReference type="NCBI Taxonomy" id="31998"/>
    <lineage>
        <taxon>Bacteria</taxon>
        <taxon>Pseudomonadati</taxon>
        <taxon>Pseudomonadota</taxon>
        <taxon>Alphaproteobacteria</taxon>
        <taxon>Hyphomicrobiales</taxon>
        <taxon>Methylobacteriaceae</taxon>
        <taxon>Methylobacterium</taxon>
    </lineage>
</organism>
<dbReference type="EMBL" id="MLBY01000004">
    <property type="protein sequence ID" value="MEE7456978.1"/>
    <property type="molecule type" value="Genomic_DNA"/>
</dbReference>
<proteinExistence type="predicted"/>
<sequence length="457" mass="48496">MSFWIVSAGPTARLLRKAGIARAGQALRQCGPPGGSGWTRQAASRTGTRRAAVLLALVLVAAPADAAEYGDAPAADSHGAPAKPIEPLPVTAHGLPVELTRTLQLLQDRIARGSTQAHLAQRQLLGHIEQRLTALAPQTWAEAENVRAAVTFALAGGGPAVLRALLTSGKASEAEQPLALGALAYLEGRERDARAKLAGIDPRTMPSGLAGQLALTQSALMVREAPAKSLELLDLARLLAPGTLVEEGALRRQIFVVAQGGDARRFEALSIQYLRRFRRSVYAGNFRQRFAGALTRLDFDSDRTRIASLERMLDEIEPESRRDLYLLVGRAGLEQGRRETALFAAERAMGLAAPESRPAAQARLYRGAALIVADGRFEEGYEALRGLDRIDFAPADAELLDAALSTARQIRTPTTAADTAAAPAASVSRPIPESGSLMRAQEALARAERAMGAAGTP</sequence>
<dbReference type="Proteomes" id="UP001349262">
    <property type="component" value="Unassembled WGS sequence"/>
</dbReference>
<evidence type="ECO:0000313" key="2">
    <source>
        <dbReference type="Proteomes" id="UP001349262"/>
    </source>
</evidence>
<reference evidence="1 2" key="1">
    <citation type="journal article" date="2012" name="Genet. Mol. Biol.">
        <title>Analysis of 16S rRNA and mxaF genes revealing insights into Methylobacterium niche-specific plant association.</title>
        <authorList>
            <person name="Dourado M.N."/>
            <person name="Andreote F.D."/>
            <person name="Dini-Andreote F."/>
            <person name="Conti R."/>
            <person name="Araujo J.M."/>
            <person name="Araujo W.L."/>
        </authorList>
    </citation>
    <scope>NUCLEOTIDE SEQUENCE [LARGE SCALE GENOMIC DNA]</scope>
    <source>
        <strain evidence="1 2">SR1.6/4</strain>
    </source>
</reference>
<comment type="caution">
    <text evidence="1">The sequence shown here is derived from an EMBL/GenBank/DDBJ whole genome shotgun (WGS) entry which is preliminary data.</text>
</comment>
<dbReference type="NCBIfam" id="NF009441">
    <property type="entry name" value="PRK12798.1-3"/>
    <property type="match status" value="1"/>
</dbReference>
<keyword evidence="2" id="KW-1185">Reference proteome</keyword>
<accession>A0ABU7T8Z4</accession>
<gene>
    <name evidence="1" type="ORF">MRSR164_09380</name>
</gene>
<evidence type="ECO:0000313" key="1">
    <source>
        <dbReference type="EMBL" id="MEE7456978.1"/>
    </source>
</evidence>
<name>A0ABU7T8Z4_9HYPH</name>
<protein>
    <submittedName>
        <fullName evidence="1">Chemotaxis protein MotC</fullName>
    </submittedName>
</protein>